<dbReference type="InterPro" id="IPR042095">
    <property type="entry name" value="SUMF_sf"/>
</dbReference>
<dbReference type="PANTHER" id="PTHR23150">
    <property type="entry name" value="SULFATASE MODIFYING FACTOR 1, 2"/>
    <property type="match status" value="1"/>
</dbReference>
<dbReference type="Proteomes" id="UP001147747">
    <property type="component" value="Unassembled WGS sequence"/>
</dbReference>
<sequence length="641" mass="69979">MDIATLTARATGFGGQQLLTLPDGASLSLKDGYIPLLTDFTFEDKAAKGLRKRSARDKPEPPVFFSALEVVRDNRILFLAGPSGSGKTTFARHLCFQLASSSEKKSRLIARNDFGYILEERWSAATVIPCYFGIQETSDTLRDLVITATTSLSQSLAKAEELLIVVDSIENAGDEAPVLLEQLIALAEGLSYIRLLVLSDINISRVWALPSGISRHNLLPLLETQRKESIAGLFGVKASSVTVAIGTAASNPAIFAIALQVKELGENAEEVVDSWLSAFTTSAAAADKLSRDIFERMISNNAPDIQGGMSVIQPKHHLLTVRAIQNVLAARHLAMLSVELTADFYQINPLAVEPVMKSVINRLSASSRNKTNDLAKALIRDNRPQAQRGALLLSGLTTESRFLKSEISTHLLAIIKNATLSIGERQSAGRFLSRLGDPRNYAALAYIPAGTFIFGSNSHPNSQPESSLTLPSFRIGIYPVVNQEYTTFVQETGRHWPSPDGLDPERRNAPATDLTWHDARAYCVWLTDRWRVDGTISSTELVRLPTEPEWERAATGDIKSSSNSASPTGTDPIYPWETAWLKNAANSEETGLNTTCTVGLFPSGRSPLWMLRHGWECVGVVYHAVGREHEYAIVPISVARG</sequence>
<dbReference type="GO" id="GO:0120147">
    <property type="term" value="F:formylglycine-generating oxidase activity"/>
    <property type="evidence" value="ECO:0007669"/>
    <property type="project" value="TreeGrafter"/>
</dbReference>
<gene>
    <name evidence="2" type="ORF">N7509_005237</name>
</gene>
<dbReference type="InterPro" id="IPR005532">
    <property type="entry name" value="SUMF_dom"/>
</dbReference>
<dbReference type="Pfam" id="PF20720">
    <property type="entry name" value="nSTAND3"/>
    <property type="match status" value="1"/>
</dbReference>
<evidence type="ECO:0000313" key="2">
    <source>
        <dbReference type="EMBL" id="KAJ5397124.1"/>
    </source>
</evidence>
<organism evidence="2 3">
    <name type="scientific">Penicillium cosmopolitanum</name>
    <dbReference type="NCBI Taxonomy" id="1131564"/>
    <lineage>
        <taxon>Eukaryota</taxon>
        <taxon>Fungi</taxon>
        <taxon>Dikarya</taxon>
        <taxon>Ascomycota</taxon>
        <taxon>Pezizomycotina</taxon>
        <taxon>Eurotiomycetes</taxon>
        <taxon>Eurotiomycetidae</taxon>
        <taxon>Eurotiales</taxon>
        <taxon>Aspergillaceae</taxon>
        <taxon>Penicillium</taxon>
    </lineage>
</organism>
<keyword evidence="3" id="KW-1185">Reference proteome</keyword>
<evidence type="ECO:0000313" key="3">
    <source>
        <dbReference type="Proteomes" id="UP001147747"/>
    </source>
</evidence>
<dbReference type="RefSeq" id="XP_056489176.1">
    <property type="nucleotide sequence ID" value="XM_056629874.1"/>
</dbReference>
<name>A0A9W9W1W1_9EURO</name>
<dbReference type="InterPro" id="IPR003593">
    <property type="entry name" value="AAA+_ATPase"/>
</dbReference>
<feature type="domain" description="AAA+ ATPase" evidence="1">
    <location>
        <begin position="73"/>
        <end position="269"/>
    </location>
</feature>
<dbReference type="Gene3D" id="3.40.50.300">
    <property type="entry name" value="P-loop containing nucleotide triphosphate hydrolases"/>
    <property type="match status" value="1"/>
</dbReference>
<dbReference type="Gene3D" id="3.90.1580.10">
    <property type="entry name" value="paralog of FGE (formylglycine-generating enzyme)"/>
    <property type="match status" value="1"/>
</dbReference>
<dbReference type="InterPro" id="IPR051043">
    <property type="entry name" value="Sulfatase_Mod_Factor_Kinase"/>
</dbReference>
<comment type="caution">
    <text evidence="2">The sequence shown here is derived from an EMBL/GenBank/DDBJ whole genome shotgun (WGS) entry which is preliminary data.</text>
</comment>
<dbReference type="AlphaFoldDB" id="A0A9W9W1W1"/>
<dbReference type="InterPro" id="IPR016187">
    <property type="entry name" value="CTDL_fold"/>
</dbReference>
<evidence type="ECO:0000259" key="1">
    <source>
        <dbReference type="SMART" id="SM00382"/>
    </source>
</evidence>
<dbReference type="EMBL" id="JAPZBU010000006">
    <property type="protein sequence ID" value="KAJ5397124.1"/>
    <property type="molecule type" value="Genomic_DNA"/>
</dbReference>
<accession>A0A9W9W1W1</accession>
<dbReference type="PANTHER" id="PTHR23150:SF19">
    <property type="entry name" value="FORMYLGLYCINE-GENERATING ENZYME"/>
    <property type="match status" value="1"/>
</dbReference>
<reference evidence="2" key="1">
    <citation type="submission" date="2022-12" db="EMBL/GenBank/DDBJ databases">
        <authorList>
            <person name="Petersen C."/>
        </authorList>
    </citation>
    <scope>NUCLEOTIDE SEQUENCE</scope>
    <source>
        <strain evidence="2">IBT 29677</strain>
    </source>
</reference>
<dbReference type="InterPro" id="IPR027417">
    <property type="entry name" value="P-loop_NTPase"/>
</dbReference>
<dbReference type="GeneID" id="81368854"/>
<dbReference type="CDD" id="cd01983">
    <property type="entry name" value="SIMIBI"/>
    <property type="match status" value="1"/>
</dbReference>
<dbReference type="InterPro" id="IPR049050">
    <property type="entry name" value="nSTAND3"/>
</dbReference>
<dbReference type="SUPFAM" id="SSF52540">
    <property type="entry name" value="P-loop containing nucleoside triphosphate hydrolases"/>
    <property type="match status" value="1"/>
</dbReference>
<protein>
    <recommendedName>
        <fullName evidence="1">AAA+ ATPase domain-containing protein</fullName>
    </recommendedName>
</protein>
<reference evidence="2" key="2">
    <citation type="journal article" date="2023" name="IMA Fungus">
        <title>Comparative genomic study of the Penicillium genus elucidates a diverse pangenome and 15 lateral gene transfer events.</title>
        <authorList>
            <person name="Petersen C."/>
            <person name="Sorensen T."/>
            <person name="Nielsen M.R."/>
            <person name="Sondergaard T.E."/>
            <person name="Sorensen J.L."/>
            <person name="Fitzpatrick D.A."/>
            <person name="Frisvad J.C."/>
            <person name="Nielsen K.L."/>
        </authorList>
    </citation>
    <scope>NUCLEOTIDE SEQUENCE</scope>
    <source>
        <strain evidence="2">IBT 29677</strain>
    </source>
</reference>
<proteinExistence type="predicted"/>
<dbReference type="SMART" id="SM00382">
    <property type="entry name" value="AAA"/>
    <property type="match status" value="1"/>
</dbReference>
<dbReference type="OrthoDB" id="659at2759"/>
<dbReference type="Pfam" id="PF03781">
    <property type="entry name" value="FGE-sulfatase"/>
    <property type="match status" value="1"/>
</dbReference>
<dbReference type="SUPFAM" id="SSF56436">
    <property type="entry name" value="C-type lectin-like"/>
    <property type="match status" value="1"/>
</dbReference>